<dbReference type="AlphaFoldDB" id="A0AAV4VB42"/>
<accession>A0AAV4VB42</accession>
<protein>
    <submittedName>
        <fullName evidence="1">Uncharacterized protein</fullName>
    </submittedName>
</protein>
<sequence length="105" mass="12093">MPSKTTTPGARHHPLIMIFIFLQWQIPPSNESLLRRSGVERSLAGIPLGQRFGKYGCRDDDVGMNEKIGMEFRVCVIRFRFVIVSFRSVMQRCAYIFVIANERNS</sequence>
<evidence type="ECO:0000313" key="2">
    <source>
        <dbReference type="Proteomes" id="UP001054945"/>
    </source>
</evidence>
<gene>
    <name evidence="1" type="ORF">CEXT_285531</name>
</gene>
<keyword evidence="2" id="KW-1185">Reference proteome</keyword>
<dbReference type="Proteomes" id="UP001054945">
    <property type="component" value="Unassembled WGS sequence"/>
</dbReference>
<proteinExistence type="predicted"/>
<name>A0AAV4VB42_CAEEX</name>
<reference evidence="1 2" key="1">
    <citation type="submission" date="2021-06" db="EMBL/GenBank/DDBJ databases">
        <title>Caerostris extrusa draft genome.</title>
        <authorList>
            <person name="Kono N."/>
            <person name="Arakawa K."/>
        </authorList>
    </citation>
    <scope>NUCLEOTIDE SEQUENCE [LARGE SCALE GENOMIC DNA]</scope>
</reference>
<organism evidence="1 2">
    <name type="scientific">Caerostris extrusa</name>
    <name type="common">Bark spider</name>
    <name type="synonym">Caerostris bankana</name>
    <dbReference type="NCBI Taxonomy" id="172846"/>
    <lineage>
        <taxon>Eukaryota</taxon>
        <taxon>Metazoa</taxon>
        <taxon>Ecdysozoa</taxon>
        <taxon>Arthropoda</taxon>
        <taxon>Chelicerata</taxon>
        <taxon>Arachnida</taxon>
        <taxon>Araneae</taxon>
        <taxon>Araneomorphae</taxon>
        <taxon>Entelegynae</taxon>
        <taxon>Araneoidea</taxon>
        <taxon>Araneidae</taxon>
        <taxon>Caerostris</taxon>
    </lineage>
</organism>
<evidence type="ECO:0000313" key="1">
    <source>
        <dbReference type="EMBL" id="GIY67258.1"/>
    </source>
</evidence>
<comment type="caution">
    <text evidence="1">The sequence shown here is derived from an EMBL/GenBank/DDBJ whole genome shotgun (WGS) entry which is preliminary data.</text>
</comment>
<dbReference type="EMBL" id="BPLR01014219">
    <property type="protein sequence ID" value="GIY67258.1"/>
    <property type="molecule type" value="Genomic_DNA"/>
</dbReference>